<organism evidence="12">
    <name type="scientific">marine metagenome</name>
    <dbReference type="NCBI Taxonomy" id="408172"/>
    <lineage>
        <taxon>unclassified sequences</taxon>
        <taxon>metagenomes</taxon>
        <taxon>ecological metagenomes</taxon>
    </lineage>
</organism>
<dbReference type="PROSITE" id="PS52016">
    <property type="entry name" value="TONB_DEPENDENT_REC_3"/>
    <property type="match status" value="1"/>
</dbReference>
<feature type="domain" description="TonB-dependent receptor plug" evidence="11">
    <location>
        <begin position="121"/>
        <end position="227"/>
    </location>
</feature>
<evidence type="ECO:0000256" key="6">
    <source>
        <dbReference type="ARBA" id="ARBA00023065"/>
    </source>
</evidence>
<dbReference type="AlphaFoldDB" id="A0A381RMC0"/>
<protein>
    <recommendedName>
        <fullName evidence="13">TonB-dependent receptor plug domain-containing protein</fullName>
    </recommendedName>
</protein>
<dbReference type="Gene3D" id="2.60.40.1120">
    <property type="entry name" value="Carboxypeptidase-like, regulatory domain"/>
    <property type="match status" value="1"/>
</dbReference>
<dbReference type="Pfam" id="PF13715">
    <property type="entry name" value="CarbopepD_reg_2"/>
    <property type="match status" value="1"/>
</dbReference>
<dbReference type="SUPFAM" id="SSF49464">
    <property type="entry name" value="Carboxypeptidase regulatory domain-like"/>
    <property type="match status" value="1"/>
</dbReference>
<keyword evidence="4" id="KW-0812">Transmembrane</keyword>
<evidence type="ECO:0000256" key="9">
    <source>
        <dbReference type="ARBA" id="ARBA00023237"/>
    </source>
</evidence>
<evidence type="ECO:0000256" key="8">
    <source>
        <dbReference type="ARBA" id="ARBA00023136"/>
    </source>
</evidence>
<evidence type="ECO:0000259" key="10">
    <source>
        <dbReference type="Pfam" id="PF00593"/>
    </source>
</evidence>
<keyword evidence="3" id="KW-0410">Iron transport</keyword>
<dbReference type="SUPFAM" id="SSF56935">
    <property type="entry name" value="Porins"/>
    <property type="match status" value="1"/>
</dbReference>
<evidence type="ECO:0000256" key="1">
    <source>
        <dbReference type="ARBA" id="ARBA00004571"/>
    </source>
</evidence>
<evidence type="ECO:0000259" key="11">
    <source>
        <dbReference type="Pfam" id="PF07715"/>
    </source>
</evidence>
<evidence type="ECO:0008006" key="13">
    <source>
        <dbReference type="Google" id="ProtNLM"/>
    </source>
</evidence>
<sequence length="893" mass="99633">MQNQRTQLLQSFFFILFIAGFLSGQNISGVVYDQDGSPLAGANVIVERGNIGAATDLNGAFSFSFVPEKDFILAVSYIGYQTDRRSMRIDDPLTGLEFTLIQGNLFGQEVTVMARKKEEKIKDVPISMVAIRKETIEDMGATSIEDLTVMVPNVFVREDAAVEDFNIRGIDGGARNPGMATTEGVYIDGIVMGRPDFIALDIVDMESVEFLRGPQGTLFGRNTISGAINMISVKPKPGRSGSVLVESGNSGHQKIKASINFQFTDKIYQRLSVSSFDLTAHQTNAGKQIMGINDTTYVNSPNKYKDNIGIRYSLRALPSPKLTIDFSYDHFSQKNTQQGNHVSDWHFNSDFPRYHRAPLDSLIKELYLLYPDDMEYLAHSNGDITDDGIFSYNHNTLGKSERVANGLTLNFIYQITDEFNLVGLFGYRKGIHDYENDEDGIGLDLLTGTWKARGEQSSAELRLESSSSKRLSWMAGLYYYNLYESLDEPVFPKPLFFHIYAGIPMFLARNYDGVTVHPDGAVATASVGAFASADYKVNEKLTVTAGTRYSYDNKALRYQQDGLPTFGYIHFPPDTNNDNLPDGYFDSTAHWSAVTPSLSIKYAVSPLTNVYTTISKGYKSGGFNLDYVSSWESAAIPFKPEFITNYELGLKIGNRMNTMYLNTAIFYMDYINMQRAIFQDLYEGYTISNAASATIKGLETELTVRLFKNSLTIMGGFGLTDAIFNVFRDGYFNGYFDEGEQTVDAGTAGALCENCTESGAPTDSSFYFIDEDTDFSGQTIAAFPKYSWNLMADLRLPISSSIMFVSQVQADFMDEKQSQLSSTDAFNQLRDDARTLVSARVGIEMGPWSIFAWADNLFNVEYISWTGENGYIGVLEQDYGLPRRMGIRTAYKF</sequence>
<keyword evidence="5" id="KW-0408">Iron</keyword>
<keyword evidence="8" id="KW-0472">Membrane</keyword>
<dbReference type="InterPro" id="IPR008969">
    <property type="entry name" value="CarboxyPept-like_regulatory"/>
</dbReference>
<dbReference type="PANTHER" id="PTHR32552">
    <property type="entry name" value="FERRICHROME IRON RECEPTOR-RELATED"/>
    <property type="match status" value="1"/>
</dbReference>
<dbReference type="GO" id="GO:0006826">
    <property type="term" value="P:iron ion transport"/>
    <property type="evidence" value="ECO:0007669"/>
    <property type="project" value="UniProtKB-KW"/>
</dbReference>
<dbReference type="InterPro" id="IPR000531">
    <property type="entry name" value="Beta-barrel_TonB"/>
</dbReference>
<proteinExistence type="predicted"/>
<evidence type="ECO:0000256" key="2">
    <source>
        <dbReference type="ARBA" id="ARBA00022448"/>
    </source>
</evidence>
<dbReference type="PANTHER" id="PTHR32552:SF81">
    <property type="entry name" value="TONB-DEPENDENT OUTER MEMBRANE RECEPTOR"/>
    <property type="match status" value="1"/>
</dbReference>
<dbReference type="InterPro" id="IPR012910">
    <property type="entry name" value="Plug_dom"/>
</dbReference>
<keyword evidence="9" id="KW-0998">Cell outer membrane</keyword>
<keyword evidence="7" id="KW-0798">TonB box</keyword>
<dbReference type="Pfam" id="PF00593">
    <property type="entry name" value="TonB_dep_Rec_b-barrel"/>
    <property type="match status" value="1"/>
</dbReference>
<evidence type="ECO:0000256" key="4">
    <source>
        <dbReference type="ARBA" id="ARBA00022692"/>
    </source>
</evidence>
<accession>A0A381RMC0</accession>
<keyword evidence="6" id="KW-0406">Ion transport</keyword>
<reference evidence="12" key="1">
    <citation type="submission" date="2018-05" db="EMBL/GenBank/DDBJ databases">
        <authorList>
            <person name="Lanie J.A."/>
            <person name="Ng W.-L."/>
            <person name="Kazmierczak K.M."/>
            <person name="Andrzejewski T.M."/>
            <person name="Davidsen T.M."/>
            <person name="Wayne K.J."/>
            <person name="Tettelin H."/>
            <person name="Glass J.I."/>
            <person name="Rusch D."/>
            <person name="Podicherti R."/>
            <person name="Tsui H.-C.T."/>
            <person name="Winkler M.E."/>
        </authorList>
    </citation>
    <scope>NUCLEOTIDE SEQUENCE</scope>
</reference>
<evidence type="ECO:0000256" key="3">
    <source>
        <dbReference type="ARBA" id="ARBA00022496"/>
    </source>
</evidence>
<keyword evidence="2" id="KW-0813">Transport</keyword>
<comment type="subcellular location">
    <subcellularLocation>
        <location evidence="1">Cell outer membrane</location>
        <topology evidence="1">Multi-pass membrane protein</topology>
    </subcellularLocation>
</comment>
<name>A0A381RMC0_9ZZZZ</name>
<evidence type="ECO:0000313" key="12">
    <source>
        <dbReference type="EMBL" id="SUZ92098.1"/>
    </source>
</evidence>
<dbReference type="Gene3D" id="2.40.170.20">
    <property type="entry name" value="TonB-dependent receptor, beta-barrel domain"/>
    <property type="match status" value="1"/>
</dbReference>
<dbReference type="EMBL" id="UINC01002031">
    <property type="protein sequence ID" value="SUZ92098.1"/>
    <property type="molecule type" value="Genomic_DNA"/>
</dbReference>
<dbReference type="Pfam" id="PF07715">
    <property type="entry name" value="Plug"/>
    <property type="match status" value="1"/>
</dbReference>
<evidence type="ECO:0000256" key="5">
    <source>
        <dbReference type="ARBA" id="ARBA00023004"/>
    </source>
</evidence>
<evidence type="ECO:0000256" key="7">
    <source>
        <dbReference type="ARBA" id="ARBA00023077"/>
    </source>
</evidence>
<dbReference type="GO" id="GO:0009279">
    <property type="term" value="C:cell outer membrane"/>
    <property type="evidence" value="ECO:0007669"/>
    <property type="project" value="UniProtKB-SubCell"/>
</dbReference>
<feature type="domain" description="TonB-dependent receptor-like beta-barrel" evidence="10">
    <location>
        <begin position="327"/>
        <end position="857"/>
    </location>
</feature>
<gene>
    <name evidence="12" type="ORF">METZ01_LOCUS44952</name>
</gene>
<dbReference type="InterPro" id="IPR039426">
    <property type="entry name" value="TonB-dep_rcpt-like"/>
</dbReference>
<dbReference type="InterPro" id="IPR036942">
    <property type="entry name" value="Beta-barrel_TonB_sf"/>
</dbReference>